<dbReference type="SUPFAM" id="SSF53335">
    <property type="entry name" value="S-adenosyl-L-methionine-dependent methyltransferases"/>
    <property type="match status" value="1"/>
</dbReference>
<protein>
    <recommendedName>
        <fullName evidence="3">Macrocin O-methyltransferase</fullName>
    </recommendedName>
</protein>
<sequence length="251" mass="29124">MFLNLPGYQKRIRMKTERLIMSSEREKSELLLREMGESLNLSHDNPYLFVRTGLIAKLFFYKELYEIIESVPGSIVEVGSWFGQSSILFENIRAILEPFNYSRKIVSFDTFNGYKETSGLNIGSDEILKYQVGDDWLDLLGKIQGAHKSINNSVSRFENVSGDIRETIPKYLEENSEPIALVYYDIATYETLKFTFSTLMPYISKGGVFVFDDYGYQYEGVNKFIIEHGINKNYRLVHSKYYKSKVYLVVS</sequence>
<proteinExistence type="predicted"/>
<dbReference type="PANTHER" id="PTHR40036:SF1">
    <property type="entry name" value="MACROCIN O-METHYLTRANSFERASE"/>
    <property type="match status" value="1"/>
</dbReference>
<dbReference type="Proteomes" id="UP000248592">
    <property type="component" value="Chromosome"/>
</dbReference>
<evidence type="ECO:0000313" key="2">
    <source>
        <dbReference type="Proteomes" id="UP000248592"/>
    </source>
</evidence>
<dbReference type="Gene3D" id="3.40.50.150">
    <property type="entry name" value="Vaccinia Virus protein VP39"/>
    <property type="match status" value="1"/>
</dbReference>
<dbReference type="InterPro" id="IPR029063">
    <property type="entry name" value="SAM-dependent_MTases_sf"/>
</dbReference>
<name>A0A2Z4JQQ8_9BURK</name>
<dbReference type="Pfam" id="PF05711">
    <property type="entry name" value="TylF"/>
    <property type="match status" value="1"/>
</dbReference>
<dbReference type="EMBL" id="CP030085">
    <property type="protein sequence ID" value="AWW49195.1"/>
    <property type="molecule type" value="Genomic_DNA"/>
</dbReference>
<reference evidence="2" key="1">
    <citation type="submission" date="2018-06" db="EMBL/GenBank/DDBJ databases">
        <title>Description of a new Polynucleobacter species.</title>
        <authorList>
            <person name="Hahn M.W."/>
        </authorList>
    </citation>
    <scope>NUCLEOTIDE SEQUENCE [LARGE SCALE GENOMIC DNA]</scope>
    <source>
        <strain evidence="2">MG-25-Pas1-D2</strain>
    </source>
</reference>
<dbReference type="InterPro" id="IPR008884">
    <property type="entry name" value="TylF_MeTrfase"/>
</dbReference>
<dbReference type="AlphaFoldDB" id="A0A2Z4JQQ8"/>
<accession>A0A2Z4JQQ8</accession>
<dbReference type="PANTHER" id="PTHR40036">
    <property type="entry name" value="MACROCIN O-METHYLTRANSFERASE"/>
    <property type="match status" value="1"/>
</dbReference>
<organism evidence="1 2">
    <name type="scientific">Polynucleobacter paneuropaeus</name>
    <dbReference type="NCBI Taxonomy" id="2527775"/>
    <lineage>
        <taxon>Bacteria</taxon>
        <taxon>Pseudomonadati</taxon>
        <taxon>Pseudomonadota</taxon>
        <taxon>Betaproteobacteria</taxon>
        <taxon>Burkholderiales</taxon>
        <taxon>Burkholderiaceae</taxon>
        <taxon>Polynucleobacter</taxon>
    </lineage>
</organism>
<evidence type="ECO:0008006" key="3">
    <source>
        <dbReference type="Google" id="ProtNLM"/>
    </source>
</evidence>
<gene>
    <name evidence="1" type="ORF">Pas1_01675</name>
</gene>
<evidence type="ECO:0000313" key="1">
    <source>
        <dbReference type="EMBL" id="AWW49195.1"/>
    </source>
</evidence>